<accession>A0A238LA21</accession>
<dbReference type="InterPro" id="IPR011576">
    <property type="entry name" value="Pyridox_Oxase_N"/>
</dbReference>
<organism evidence="2 3">
    <name type="scientific">Flavimaricola marinus</name>
    <dbReference type="NCBI Taxonomy" id="1819565"/>
    <lineage>
        <taxon>Bacteria</taxon>
        <taxon>Pseudomonadati</taxon>
        <taxon>Pseudomonadota</taxon>
        <taxon>Alphaproteobacteria</taxon>
        <taxon>Rhodobacterales</taxon>
        <taxon>Paracoccaceae</taxon>
        <taxon>Flavimaricola</taxon>
    </lineage>
</organism>
<gene>
    <name evidence="2" type="ORF">LOM8899_00656</name>
</gene>
<evidence type="ECO:0000313" key="3">
    <source>
        <dbReference type="Proteomes" id="UP000201613"/>
    </source>
</evidence>
<dbReference type="EMBL" id="FXZK01000001">
    <property type="protein sequence ID" value="SMY06529.1"/>
    <property type="molecule type" value="Genomic_DNA"/>
</dbReference>
<feature type="domain" description="Pyridoxamine 5'-phosphate oxidase N-terminal" evidence="1">
    <location>
        <begin position="16"/>
        <end position="134"/>
    </location>
</feature>
<proteinExistence type="predicted"/>
<dbReference type="RefSeq" id="WP_093990694.1">
    <property type="nucleotide sequence ID" value="NZ_FXZK01000001.1"/>
</dbReference>
<dbReference type="AlphaFoldDB" id="A0A238LA21"/>
<dbReference type="Gene3D" id="2.30.110.10">
    <property type="entry name" value="Electron Transport, Fmn-binding Protein, Chain A"/>
    <property type="match status" value="1"/>
</dbReference>
<evidence type="ECO:0000259" key="1">
    <source>
        <dbReference type="Pfam" id="PF01243"/>
    </source>
</evidence>
<evidence type="ECO:0000313" key="2">
    <source>
        <dbReference type="EMBL" id="SMY06529.1"/>
    </source>
</evidence>
<dbReference type="Proteomes" id="UP000201613">
    <property type="component" value="Unassembled WGS sequence"/>
</dbReference>
<protein>
    <submittedName>
        <fullName evidence="2">Pyridoxamine 5'-phosphate oxidase</fullName>
    </submittedName>
</protein>
<sequence>MTDPIRPTDDDARALARQLLTSARFGALATHDPETGLPHVARVAVGHDGGDALLLISELSLHTRHLGASPGAALLLGEPGDKGDPLTHPRMTIQGRCEEADKARLRDAWLSDHPKTALYYDFADFRLLRLVGEAVHLNGGFGKAYLLAPADLAARNGS</sequence>
<keyword evidence="3" id="KW-1185">Reference proteome</keyword>
<reference evidence="2 3" key="1">
    <citation type="submission" date="2017-05" db="EMBL/GenBank/DDBJ databases">
        <authorList>
            <person name="Song R."/>
            <person name="Chenine A.L."/>
            <person name="Ruprecht R.M."/>
        </authorList>
    </citation>
    <scope>NUCLEOTIDE SEQUENCE [LARGE SCALE GENOMIC DNA]</scope>
    <source>
        <strain evidence="2 3">CECT 8899</strain>
    </source>
</reference>
<dbReference type="Pfam" id="PF01243">
    <property type="entry name" value="PNPOx_N"/>
    <property type="match status" value="1"/>
</dbReference>
<dbReference type="InterPro" id="IPR012349">
    <property type="entry name" value="Split_barrel_FMN-bd"/>
</dbReference>
<dbReference type="SUPFAM" id="SSF50475">
    <property type="entry name" value="FMN-binding split barrel"/>
    <property type="match status" value="1"/>
</dbReference>
<dbReference type="OrthoDB" id="9814594at2"/>
<name>A0A238LA21_9RHOB</name>